<feature type="compositionally biased region" description="Polar residues" evidence="10">
    <location>
        <begin position="52"/>
        <end position="64"/>
    </location>
</feature>
<proteinExistence type="inferred from homology"/>
<dbReference type="InterPro" id="IPR000795">
    <property type="entry name" value="T_Tr_GTP-bd_dom"/>
</dbReference>
<evidence type="ECO:0000256" key="4">
    <source>
        <dbReference type="ARBA" id="ARBA00022553"/>
    </source>
</evidence>
<dbReference type="SUPFAM" id="SSF50465">
    <property type="entry name" value="EF-Tu/eEF-1alpha/eIF2-gamma C-terminal domain"/>
    <property type="match status" value="1"/>
</dbReference>
<accession>A0A183BJ10</accession>
<dbReference type="GO" id="GO:0003924">
    <property type="term" value="F:GTPase activity"/>
    <property type="evidence" value="ECO:0007669"/>
    <property type="project" value="InterPro"/>
</dbReference>
<evidence type="ECO:0000256" key="10">
    <source>
        <dbReference type="SAM" id="MobiDB-lite"/>
    </source>
</evidence>
<sequence length="607" mass="67075">MEMFVVSRVGDSEPDRTVDELDEDEDVDDYDEEEPLSPESSLFIYQRPPFHSHQNQTPPIQSQRPAERHFESQNWHEEGERGAFRTDEGDQTKQKPETAKAPKMQKPFAVPVPPSVESLRLSEGSKVRTNSKSPCRAVSGGKSTPSNLEMALNSPLSQKTPRVRPSDIARPLNLVVVGHVDAGKSTLVGHLLYQMGGVEERIMHKYRQESSRNGKSSFAFAWILDESEEERNRGVTMDIARTTFASPNGRTFCILDAPGHKDFIPNMISGASQADVALLVVNATRGEFETGFDHGGQTREHALLVRALGITRLVVAVNKLDTVDWSKERYDELNAILAAFLLRRAGFESVTFVPVSGLLGINLTNKPEDGHPLSTWYTQRKSLVEALDALQPPNQSEDQQSLRIIISDVLRCASQSLVLNAKVASGHVELGEKLWLMPEATPVTVKAISADSFSLAAVTPTKKPSIDQAFFAGDQIALTLVGSFEPDTVFPGHVLCRGAKELLIPSQHFSAKIVTFDVRMPILKAELFLHSLRVPCVISRLRAINPGAKETEKRNPRLLHRNLPALIEIRTEVPVNVEPFARNKALGRLALRSQGETIAAGVVEQCF</sequence>
<dbReference type="Proteomes" id="UP000050741">
    <property type="component" value="Unassembled WGS sequence"/>
</dbReference>
<dbReference type="SUPFAM" id="SSF52540">
    <property type="entry name" value="P-loop containing nucleoside triphosphate hydrolases"/>
    <property type="match status" value="1"/>
</dbReference>
<reference evidence="12" key="1">
    <citation type="submission" date="2013-12" db="EMBL/GenBank/DDBJ databases">
        <authorList>
            <person name="Aslett M."/>
        </authorList>
    </citation>
    <scope>NUCLEOTIDE SEQUENCE [LARGE SCALE GENOMIC DNA]</scope>
    <source>
        <strain evidence="12">Lindley</strain>
    </source>
</reference>
<evidence type="ECO:0000256" key="2">
    <source>
        <dbReference type="ARBA" id="ARBA00007249"/>
    </source>
</evidence>
<name>A0A183BJ10_GLOPA</name>
<dbReference type="InterPro" id="IPR050100">
    <property type="entry name" value="TRAFAC_GTPase_members"/>
</dbReference>
<keyword evidence="8" id="KW-0342">GTP-binding</keyword>
<dbReference type="PRINTS" id="PR00315">
    <property type="entry name" value="ELONGATNFCT"/>
</dbReference>
<comment type="catalytic activity">
    <reaction evidence="9">
        <text>GTP + H2O = GDP + phosphate + H(+)</text>
        <dbReference type="Rhea" id="RHEA:19669"/>
        <dbReference type="ChEBI" id="CHEBI:15377"/>
        <dbReference type="ChEBI" id="CHEBI:15378"/>
        <dbReference type="ChEBI" id="CHEBI:37565"/>
        <dbReference type="ChEBI" id="CHEBI:43474"/>
        <dbReference type="ChEBI" id="CHEBI:58189"/>
    </reaction>
    <physiologicalReaction direction="left-to-right" evidence="9">
        <dbReference type="Rhea" id="RHEA:19670"/>
    </physiologicalReaction>
</comment>
<evidence type="ECO:0000313" key="12">
    <source>
        <dbReference type="Proteomes" id="UP000050741"/>
    </source>
</evidence>
<keyword evidence="6" id="KW-0378">Hydrolase</keyword>
<dbReference type="GO" id="GO:0005737">
    <property type="term" value="C:cytoplasm"/>
    <property type="evidence" value="ECO:0007669"/>
    <property type="project" value="UniProtKB-SubCell"/>
</dbReference>
<evidence type="ECO:0000313" key="13">
    <source>
        <dbReference type="WBParaSite" id="GPLIN_000058900"/>
    </source>
</evidence>
<evidence type="ECO:0000256" key="5">
    <source>
        <dbReference type="ARBA" id="ARBA00022741"/>
    </source>
</evidence>
<dbReference type="PROSITE" id="PS51722">
    <property type="entry name" value="G_TR_2"/>
    <property type="match status" value="1"/>
</dbReference>
<organism evidence="12 13">
    <name type="scientific">Globodera pallida</name>
    <name type="common">Potato cyst nematode worm</name>
    <name type="synonym">Heterodera pallida</name>
    <dbReference type="NCBI Taxonomy" id="36090"/>
    <lineage>
        <taxon>Eukaryota</taxon>
        <taxon>Metazoa</taxon>
        <taxon>Ecdysozoa</taxon>
        <taxon>Nematoda</taxon>
        <taxon>Chromadorea</taxon>
        <taxon>Rhabditida</taxon>
        <taxon>Tylenchina</taxon>
        <taxon>Tylenchomorpha</taxon>
        <taxon>Tylenchoidea</taxon>
        <taxon>Heteroderidae</taxon>
        <taxon>Heteroderinae</taxon>
        <taxon>Globodera</taxon>
    </lineage>
</organism>
<dbReference type="AlphaFoldDB" id="A0A183BJ10"/>
<dbReference type="FunFam" id="3.40.50.300:FF:000204">
    <property type="entry name" value="Translation elongation factor Tu"/>
    <property type="match status" value="1"/>
</dbReference>
<dbReference type="InterPro" id="IPR027417">
    <property type="entry name" value="P-loop_NTPase"/>
</dbReference>
<dbReference type="GO" id="GO:0005525">
    <property type="term" value="F:GTP binding"/>
    <property type="evidence" value="ECO:0007669"/>
    <property type="project" value="UniProtKB-KW"/>
</dbReference>
<dbReference type="InterPro" id="IPR009000">
    <property type="entry name" value="Transl_B-barrel_sf"/>
</dbReference>
<dbReference type="GO" id="GO:0006412">
    <property type="term" value="P:translation"/>
    <property type="evidence" value="ECO:0007669"/>
    <property type="project" value="UniProtKB-KW"/>
</dbReference>
<keyword evidence="12" id="KW-1185">Reference proteome</keyword>
<feature type="domain" description="Tr-type G" evidence="11">
    <location>
        <begin position="169"/>
        <end position="395"/>
    </location>
</feature>
<dbReference type="Pfam" id="PF00009">
    <property type="entry name" value="GTP_EFTU"/>
    <property type="match status" value="1"/>
</dbReference>
<dbReference type="InterPro" id="IPR009001">
    <property type="entry name" value="Transl_elong_EF1A/Init_IF2_C"/>
</dbReference>
<evidence type="ECO:0000256" key="3">
    <source>
        <dbReference type="ARBA" id="ARBA00022490"/>
    </source>
</evidence>
<feature type="region of interest" description="Disordered" evidence="10">
    <location>
        <begin position="1"/>
        <end position="149"/>
    </location>
</feature>
<dbReference type="PANTHER" id="PTHR23115">
    <property type="entry name" value="TRANSLATION FACTOR"/>
    <property type="match status" value="1"/>
</dbReference>
<feature type="compositionally biased region" description="Basic and acidic residues" evidence="10">
    <location>
        <begin position="65"/>
        <end position="100"/>
    </location>
</feature>
<feature type="compositionally biased region" description="Basic and acidic residues" evidence="10">
    <location>
        <begin position="10"/>
        <end position="19"/>
    </location>
</feature>
<evidence type="ECO:0000256" key="1">
    <source>
        <dbReference type="ARBA" id="ARBA00004496"/>
    </source>
</evidence>
<dbReference type="InterPro" id="IPR054696">
    <property type="entry name" value="GTP-eEF1A_C"/>
</dbReference>
<evidence type="ECO:0000256" key="8">
    <source>
        <dbReference type="ARBA" id="ARBA00023134"/>
    </source>
</evidence>
<evidence type="ECO:0000256" key="6">
    <source>
        <dbReference type="ARBA" id="ARBA00022801"/>
    </source>
</evidence>
<dbReference type="Gene3D" id="3.40.50.300">
    <property type="entry name" value="P-loop containing nucleotide triphosphate hydrolases"/>
    <property type="match status" value="1"/>
</dbReference>
<keyword evidence="3" id="KW-0963">Cytoplasm</keyword>
<comment type="subcellular location">
    <subcellularLocation>
        <location evidence="1">Cytoplasm</location>
    </subcellularLocation>
</comment>
<comment type="similarity">
    <text evidence="2">Belongs to the TRAFAC class translation factor GTPase superfamily. Classic translation factor GTPase family. EF-Tu/EF-1A subfamily.</text>
</comment>
<dbReference type="Pfam" id="PF22594">
    <property type="entry name" value="GTP-eEF1A_C"/>
    <property type="match status" value="1"/>
</dbReference>
<keyword evidence="5" id="KW-0547">Nucleotide-binding</keyword>
<evidence type="ECO:0000256" key="7">
    <source>
        <dbReference type="ARBA" id="ARBA00022917"/>
    </source>
</evidence>
<keyword evidence="7" id="KW-0648">Protein biosynthesis</keyword>
<dbReference type="SUPFAM" id="SSF50447">
    <property type="entry name" value="Translation proteins"/>
    <property type="match status" value="1"/>
</dbReference>
<reference evidence="13" key="3">
    <citation type="submission" date="2016-06" db="UniProtKB">
        <authorList>
            <consortium name="WormBaseParasite"/>
        </authorList>
    </citation>
    <scope>IDENTIFICATION</scope>
</reference>
<evidence type="ECO:0000259" key="11">
    <source>
        <dbReference type="PROSITE" id="PS51722"/>
    </source>
</evidence>
<feature type="compositionally biased region" description="Acidic residues" evidence="10">
    <location>
        <begin position="20"/>
        <end position="36"/>
    </location>
</feature>
<reference evidence="12" key="2">
    <citation type="submission" date="2014-05" db="EMBL/GenBank/DDBJ databases">
        <title>The genome and life-stage specific transcriptomes of Globodera pallida elucidate key aspects of plant parasitism by a cyst nematode.</title>
        <authorList>
            <person name="Cotton J.A."/>
            <person name="Lilley C.J."/>
            <person name="Jones L.M."/>
            <person name="Kikuchi T."/>
            <person name="Reid A.J."/>
            <person name="Thorpe P."/>
            <person name="Tsai I.J."/>
            <person name="Beasley H."/>
            <person name="Blok V."/>
            <person name="Cock P.J.A."/>
            <person name="Van den Akker S.E."/>
            <person name="Holroyd N."/>
            <person name="Hunt M."/>
            <person name="Mantelin S."/>
            <person name="Naghra H."/>
            <person name="Pain A."/>
            <person name="Palomares-Rius J.E."/>
            <person name="Zarowiecki M."/>
            <person name="Berriman M."/>
            <person name="Jones J.T."/>
            <person name="Urwin P.E."/>
        </authorList>
    </citation>
    <scope>NUCLEOTIDE SEQUENCE [LARGE SCALE GENOMIC DNA]</scope>
    <source>
        <strain evidence="12">Lindley</strain>
    </source>
</reference>
<evidence type="ECO:0000256" key="9">
    <source>
        <dbReference type="ARBA" id="ARBA00049117"/>
    </source>
</evidence>
<keyword evidence="4" id="KW-0597">Phosphoprotein</keyword>
<dbReference type="CDD" id="cd01883">
    <property type="entry name" value="EF1_alpha"/>
    <property type="match status" value="1"/>
</dbReference>
<dbReference type="WBParaSite" id="GPLIN_000058900">
    <property type="protein sequence ID" value="GPLIN_000058900"/>
    <property type="gene ID" value="GPLIN_000058900"/>
</dbReference>
<protein>
    <submittedName>
        <fullName evidence="13">Tr-type G domain-containing protein</fullName>
    </submittedName>
</protein>
<dbReference type="Gene3D" id="2.40.30.10">
    <property type="entry name" value="Translation factors"/>
    <property type="match status" value="2"/>
</dbReference>